<dbReference type="GO" id="GO:0097354">
    <property type="term" value="P:prenylation"/>
    <property type="evidence" value="ECO:0007669"/>
    <property type="project" value="UniProtKB-UniRule"/>
</dbReference>
<dbReference type="InterPro" id="IPR026872">
    <property type="entry name" value="FTB"/>
</dbReference>
<dbReference type="EMBL" id="EF086422">
    <property type="protein sequence ID" value="ABK25684.1"/>
    <property type="molecule type" value="mRNA"/>
</dbReference>
<dbReference type="Pfam" id="PF00432">
    <property type="entry name" value="Prenyltrans"/>
    <property type="match status" value="1"/>
</dbReference>
<dbReference type="InterPro" id="IPR008930">
    <property type="entry name" value="Terpenoid_cyclase/PrenylTrfase"/>
</dbReference>
<dbReference type="EC" id="2.5.1.58" evidence="2 10"/>
<evidence type="ECO:0000256" key="1">
    <source>
        <dbReference type="ARBA" id="ARBA00010497"/>
    </source>
</evidence>
<keyword evidence="4 10" id="KW-0637">Prenyltransferase</keyword>
<comment type="cofactor">
    <cofactor evidence="10">
        <name>Zn(2+)</name>
        <dbReference type="ChEBI" id="CHEBI:29105"/>
    </cofactor>
    <text evidence="10">Binds 1 zinc ion per subunit.</text>
</comment>
<name>A9NYH3_PICSI</name>
<evidence type="ECO:0000256" key="7">
    <source>
        <dbReference type="ARBA" id="ARBA00022737"/>
    </source>
</evidence>
<evidence type="ECO:0000256" key="2">
    <source>
        <dbReference type="ARBA" id="ARBA00012702"/>
    </source>
</evidence>
<protein>
    <recommendedName>
        <fullName evidence="3 10">Protein farnesyltransferase subunit beta</fullName>
        <shortName evidence="10">FTase-beta</shortName>
        <ecNumber evidence="2 10">2.5.1.58</ecNumber>
    </recommendedName>
</protein>
<reference evidence="12" key="1">
    <citation type="journal article" date="2008" name="BMC Genomics">
        <title>A conifer genomics resource of 200,000 spruce (Picea spp.) ESTs and 6,464 high-quality, sequence-finished full-length cDNAs for Sitka spruce (Picea sitchensis).</title>
        <authorList>
            <person name="Ralph S.G."/>
            <person name="Chun H.J."/>
            <person name="Kolosova N."/>
            <person name="Cooper D."/>
            <person name="Oddy C."/>
            <person name="Ritland C.E."/>
            <person name="Kirkpatrick R."/>
            <person name="Moore R."/>
            <person name="Barber S."/>
            <person name="Holt R.A."/>
            <person name="Jones S.J."/>
            <person name="Marra M.A."/>
            <person name="Douglas C.J."/>
            <person name="Ritland K."/>
            <person name="Bohlmann J."/>
        </authorList>
    </citation>
    <scope>NUCLEOTIDE SEQUENCE</scope>
    <source>
        <tissue evidence="12">Bark</tissue>
    </source>
</reference>
<dbReference type="InterPro" id="IPR001330">
    <property type="entry name" value="Prenyltrans"/>
</dbReference>
<organism evidence="12">
    <name type="scientific">Picea sitchensis</name>
    <name type="common">Sitka spruce</name>
    <name type="synonym">Pinus sitchensis</name>
    <dbReference type="NCBI Taxonomy" id="3332"/>
    <lineage>
        <taxon>Eukaryota</taxon>
        <taxon>Viridiplantae</taxon>
        <taxon>Streptophyta</taxon>
        <taxon>Embryophyta</taxon>
        <taxon>Tracheophyta</taxon>
        <taxon>Spermatophyta</taxon>
        <taxon>Pinopsida</taxon>
        <taxon>Pinidae</taxon>
        <taxon>Conifers I</taxon>
        <taxon>Pinales</taxon>
        <taxon>Pinaceae</taxon>
        <taxon>Picea</taxon>
    </lineage>
</organism>
<evidence type="ECO:0000256" key="8">
    <source>
        <dbReference type="ARBA" id="ARBA00022833"/>
    </source>
</evidence>
<sequence length="491" mass="54288">MDFPSATATQQQQLHVERRVEHIFEALVNVTPGGQSVILELWRDKHIDYLLQGFRRLAPSYCVLDANRSWLCYWILNSIALLGQSIDADHGQHTVDFLCRCQDPNGGYGGGPGQMPHLATTYAAVNSLVTIGGQTALASVNREKMLQFLLRMKDPSGGFRMHDAGEMDVRGCYTAIAVASMLKILVPSLVHNVANYIVSCQTYEGGIAGEPGAEAHGGYTFCGLATLVLINEAHRLDLPSLLDWVVFRQGRVEGGFQGRTNKLVDGCYSFWQGGVFPLFQRLTDLVQQQFSMSYIKSDQWDANSKQECITESAKSVIEENNAQQLHAIETGFIDEESSSTVTAENIFPAIDCFRKTSLHIETVEEDPAGRSRSMNDNMPGVGDSGLSFLDKDIKCGPLFNTHALQGYILLCSQVLDGGLRDKPGKSRDHYHTCYCLSGLSTAQYSWSCRTGTPPSPSAVLGPYTNLLDPVHPLYNVVLERYYDANRYFSNL</sequence>
<dbReference type="SUPFAM" id="SSF48239">
    <property type="entry name" value="Terpenoid cyclases/Protein prenyltransferases"/>
    <property type="match status" value="1"/>
</dbReference>
<dbReference type="Gene3D" id="1.50.10.20">
    <property type="match status" value="1"/>
</dbReference>
<dbReference type="InterPro" id="IPR045089">
    <property type="entry name" value="PGGT1B-like"/>
</dbReference>
<evidence type="ECO:0000256" key="6">
    <source>
        <dbReference type="ARBA" id="ARBA00022723"/>
    </source>
</evidence>
<evidence type="ECO:0000256" key="5">
    <source>
        <dbReference type="ARBA" id="ARBA00022679"/>
    </source>
</evidence>
<keyword evidence="7" id="KW-0677">Repeat</keyword>
<dbReference type="GO" id="GO:0008270">
    <property type="term" value="F:zinc ion binding"/>
    <property type="evidence" value="ECO:0007669"/>
    <property type="project" value="UniProtKB-UniRule"/>
</dbReference>
<proteinExistence type="evidence at transcript level"/>
<evidence type="ECO:0000256" key="4">
    <source>
        <dbReference type="ARBA" id="ARBA00022602"/>
    </source>
</evidence>
<evidence type="ECO:0000256" key="3">
    <source>
        <dbReference type="ARBA" id="ARBA00015798"/>
    </source>
</evidence>
<evidence type="ECO:0000256" key="9">
    <source>
        <dbReference type="ARBA" id="ARBA00050225"/>
    </source>
</evidence>
<dbReference type="PANTHER" id="PTHR11774:SF6">
    <property type="entry name" value="PROTEIN FARNESYLTRANSFERASE SUBUNIT BETA"/>
    <property type="match status" value="1"/>
</dbReference>
<evidence type="ECO:0000259" key="11">
    <source>
        <dbReference type="Pfam" id="PF00432"/>
    </source>
</evidence>
<dbReference type="CDD" id="cd02893">
    <property type="entry name" value="FTase"/>
    <property type="match status" value="1"/>
</dbReference>
<evidence type="ECO:0000256" key="10">
    <source>
        <dbReference type="RuleBase" id="RU365056"/>
    </source>
</evidence>
<dbReference type="FunFam" id="1.50.10.20:FF:000017">
    <property type="entry name" value="Protein farnesyltransferase subunit beta"/>
    <property type="match status" value="1"/>
</dbReference>
<keyword evidence="6 10" id="KW-0479">Metal-binding</keyword>
<dbReference type="GO" id="GO:0004660">
    <property type="term" value="F:protein farnesyltransferase activity"/>
    <property type="evidence" value="ECO:0007669"/>
    <property type="project" value="UniProtKB-UniRule"/>
</dbReference>
<comment type="subunit">
    <text evidence="10">Heterodimer of FTA and FTB.</text>
</comment>
<evidence type="ECO:0000313" key="12">
    <source>
        <dbReference type="EMBL" id="ABK25684.1"/>
    </source>
</evidence>
<comment type="function">
    <text evidence="10">Catalyzes the transfer of a farnesyl moiety from farnesyl diphosphate to a cysteine at the fourth position from the C-terminus of several proteins. The beta subunit is responsible for peptide-binding.</text>
</comment>
<accession>A9NYH3</accession>
<dbReference type="GO" id="GO:0005965">
    <property type="term" value="C:protein farnesyltransferase complex"/>
    <property type="evidence" value="ECO:0007669"/>
    <property type="project" value="UniProtKB-UniRule"/>
</dbReference>
<keyword evidence="5 10" id="KW-0808">Transferase</keyword>
<comment type="similarity">
    <text evidence="1 10">Belongs to the protein prenyltransferase subunit beta family.</text>
</comment>
<feature type="domain" description="Prenyltransferase alpha-alpha toroid" evidence="11">
    <location>
        <begin position="42"/>
        <end position="476"/>
    </location>
</feature>
<dbReference type="AlphaFoldDB" id="A9NYH3"/>
<keyword evidence="8 10" id="KW-0862">Zinc</keyword>
<dbReference type="PANTHER" id="PTHR11774">
    <property type="entry name" value="GERANYLGERANYL TRANSFERASE TYPE BETA SUBUNIT"/>
    <property type="match status" value="1"/>
</dbReference>
<comment type="catalytic activity">
    <reaction evidence="9">
        <text>L-cysteinyl-[protein] + (2E,6E)-farnesyl diphosphate = S-(2E,6E)-farnesyl-L-cysteinyl-[protein] + diphosphate</text>
        <dbReference type="Rhea" id="RHEA:13345"/>
        <dbReference type="Rhea" id="RHEA-COMP:10131"/>
        <dbReference type="Rhea" id="RHEA-COMP:11535"/>
        <dbReference type="ChEBI" id="CHEBI:29950"/>
        <dbReference type="ChEBI" id="CHEBI:33019"/>
        <dbReference type="ChEBI" id="CHEBI:86019"/>
        <dbReference type="ChEBI" id="CHEBI:175763"/>
        <dbReference type="EC" id="2.5.1.58"/>
    </reaction>
</comment>